<accession>A0A7Z0LD56</accession>
<feature type="compositionally biased region" description="Basic and acidic residues" evidence="2">
    <location>
        <begin position="373"/>
        <end position="384"/>
    </location>
</feature>
<dbReference type="RefSeq" id="WP_179923885.1">
    <property type="nucleotide sequence ID" value="NZ_CP128228.1"/>
</dbReference>
<protein>
    <submittedName>
        <fullName evidence="5">DnaD domain protein</fullName>
    </submittedName>
</protein>
<keyword evidence="6" id="KW-1185">Reference proteome</keyword>
<feature type="domain" description="DnaB/C C-terminal" evidence="3">
    <location>
        <begin position="255"/>
        <end position="325"/>
    </location>
</feature>
<gene>
    <name evidence="5" type="ORF">HZY93_04775</name>
</gene>
<comment type="similarity">
    <text evidence="1">Belongs to the DnaB/DnaD family.</text>
</comment>
<evidence type="ECO:0000259" key="3">
    <source>
        <dbReference type="Pfam" id="PF07261"/>
    </source>
</evidence>
<reference evidence="5 6" key="1">
    <citation type="submission" date="2020-07" db="EMBL/GenBank/DDBJ databases">
        <title>MOT database genomes.</title>
        <authorList>
            <person name="Joseph S."/>
            <person name="Aduse-Opoku J."/>
            <person name="Hashim A."/>
            <person name="Wade W."/>
            <person name="Curtis M."/>
        </authorList>
    </citation>
    <scope>NUCLEOTIDE SEQUENCE [LARGE SCALE GENOMIC DNA]</scope>
    <source>
        <strain evidence="5 6">CCW311</strain>
    </source>
</reference>
<dbReference type="EMBL" id="JACBYG010000047">
    <property type="protein sequence ID" value="NYS49287.1"/>
    <property type="molecule type" value="Genomic_DNA"/>
</dbReference>
<dbReference type="Pfam" id="PF25888">
    <property type="entry name" value="WHD_DnaB"/>
    <property type="match status" value="1"/>
</dbReference>
<evidence type="ECO:0000313" key="5">
    <source>
        <dbReference type="EMBL" id="NYS49287.1"/>
    </source>
</evidence>
<proteinExistence type="inferred from homology"/>
<evidence type="ECO:0000313" key="6">
    <source>
        <dbReference type="Proteomes" id="UP000563349"/>
    </source>
</evidence>
<sequence>MKPSDFFYYGKGLAPQKDASSLVVFYYPIIGADAFALYHYFLSFWDGGSSQTQVAQVLNHLQFGLDRFNQALELLQVVRLVELFTADSTTLYLRSPLEGPEFLQDHLLRPLLKNKIGEVALKALEPAKPQGQKQVADEGKFFKGLLVGEQREVVKASFNQFDPVTFQKRLEKGSLSYANRDTDVLALELLAREYRLNWNQLYQLAEETAVQGQIAINRMEAKLKQKPVAANFSPGESFYLKESKAQSALEFLGQLKDTRGTSVTDQERALILSLQKQGFLDEVISILLLLAYNRDKSLQINERYVLSVAEDFQKQGITSAEEAIVRIQQRLKQGSVSRKQTSFNKQKKQTSPASSSNVPNWSQKNYVDQTTPEEMKAREEERKRMFQQMKGEGN</sequence>
<dbReference type="Proteomes" id="UP000563349">
    <property type="component" value="Unassembled WGS sequence"/>
</dbReference>
<dbReference type="AlphaFoldDB" id="A0A7Z0LD56"/>
<evidence type="ECO:0000259" key="4">
    <source>
        <dbReference type="Pfam" id="PF25888"/>
    </source>
</evidence>
<feature type="region of interest" description="Disordered" evidence="2">
    <location>
        <begin position="336"/>
        <end position="394"/>
    </location>
</feature>
<evidence type="ECO:0000256" key="2">
    <source>
        <dbReference type="SAM" id="MobiDB-lite"/>
    </source>
</evidence>
<feature type="compositionally biased region" description="Polar residues" evidence="2">
    <location>
        <begin position="336"/>
        <end position="372"/>
    </location>
</feature>
<organism evidence="5 6">
    <name type="scientific">Streptococcus danieliae</name>
    <dbReference type="NCBI Taxonomy" id="747656"/>
    <lineage>
        <taxon>Bacteria</taxon>
        <taxon>Bacillati</taxon>
        <taxon>Bacillota</taxon>
        <taxon>Bacilli</taxon>
        <taxon>Lactobacillales</taxon>
        <taxon>Streptococcaceae</taxon>
        <taxon>Streptococcus</taxon>
    </lineage>
</organism>
<feature type="domain" description="Replicative helicase loading/DNA remodeling protein DnaB N-terminal winged helix" evidence="4">
    <location>
        <begin position="1"/>
        <end position="226"/>
    </location>
</feature>
<name>A0A7Z0LD56_9STRE</name>
<comment type="caution">
    <text evidence="5">The sequence shown here is derived from an EMBL/GenBank/DDBJ whole genome shotgun (WGS) entry which is preliminary data.</text>
</comment>
<dbReference type="InterPro" id="IPR006343">
    <property type="entry name" value="DnaB/C_C"/>
</dbReference>
<dbReference type="Pfam" id="PF07261">
    <property type="entry name" value="DnaB_2"/>
    <property type="match status" value="1"/>
</dbReference>
<dbReference type="InterPro" id="IPR058660">
    <property type="entry name" value="WHD_DnaB"/>
</dbReference>
<evidence type="ECO:0000256" key="1">
    <source>
        <dbReference type="ARBA" id="ARBA00093462"/>
    </source>
</evidence>